<evidence type="ECO:0000313" key="1">
    <source>
        <dbReference type="EMBL" id="CBI08593.1"/>
    </source>
</evidence>
<accession>E6QMX2</accession>
<dbReference type="AlphaFoldDB" id="E6QMX2"/>
<gene>
    <name evidence="1" type="ORF">CARN6_2075</name>
</gene>
<protein>
    <submittedName>
        <fullName evidence="1">Uncharacterized protein</fullName>
    </submittedName>
</protein>
<sequence length="143" mass="16251">MSAIMEMNAVTTGVEVSEASFFSFCKAAFDSMVDVMKRHNKWVPFQDSHPFELSGHEVLDPRLIVELSWVFGVEGKVDLSFENVCEEIGIDARRFREICLRKYNRECAYIDSKIGALFERGTFPIQTPALAEIEDVDAIVAHR</sequence>
<comment type="caution">
    <text evidence="1">The sequence shown here is derived from an EMBL/GenBank/DDBJ whole genome shotgun (WGS) entry which is preliminary data.</text>
</comment>
<name>E6QMX2_9ZZZZ</name>
<proteinExistence type="predicted"/>
<dbReference type="EMBL" id="CABQ01000240">
    <property type="protein sequence ID" value="CBI08593.1"/>
    <property type="molecule type" value="Genomic_DNA"/>
</dbReference>
<reference evidence="1" key="1">
    <citation type="submission" date="2009-10" db="EMBL/GenBank/DDBJ databases">
        <title>Diversity of trophic interactions inside an arsenic-rich microbial ecosystem.</title>
        <authorList>
            <person name="Bertin P.N."/>
            <person name="Heinrich-Salmeron A."/>
            <person name="Pelletier E."/>
            <person name="Goulhen-Chollet F."/>
            <person name="Arsene-Ploetze F."/>
            <person name="Gallien S."/>
            <person name="Calteau A."/>
            <person name="Vallenet D."/>
            <person name="Casiot C."/>
            <person name="Chane-Woon-Ming B."/>
            <person name="Giloteaux L."/>
            <person name="Barakat M."/>
            <person name="Bonnefoy V."/>
            <person name="Bruneel O."/>
            <person name="Chandler M."/>
            <person name="Cleiss J."/>
            <person name="Duran R."/>
            <person name="Elbaz-Poulichet F."/>
            <person name="Fonknechten N."/>
            <person name="Lauga B."/>
            <person name="Mornico D."/>
            <person name="Ortet P."/>
            <person name="Schaeffer C."/>
            <person name="Siguier P."/>
            <person name="Alexander Thil Smith A."/>
            <person name="Van Dorsselaer A."/>
            <person name="Weissenbach J."/>
            <person name="Medigue C."/>
            <person name="Le Paslier D."/>
        </authorList>
    </citation>
    <scope>NUCLEOTIDE SEQUENCE</scope>
</reference>
<organism evidence="1">
    <name type="scientific">mine drainage metagenome</name>
    <dbReference type="NCBI Taxonomy" id="410659"/>
    <lineage>
        <taxon>unclassified sequences</taxon>
        <taxon>metagenomes</taxon>
        <taxon>ecological metagenomes</taxon>
    </lineage>
</organism>